<organism evidence="1 2">
    <name type="scientific">Sphaerodactylus townsendi</name>
    <dbReference type="NCBI Taxonomy" id="933632"/>
    <lineage>
        <taxon>Eukaryota</taxon>
        <taxon>Metazoa</taxon>
        <taxon>Chordata</taxon>
        <taxon>Craniata</taxon>
        <taxon>Vertebrata</taxon>
        <taxon>Euteleostomi</taxon>
        <taxon>Lepidosauria</taxon>
        <taxon>Squamata</taxon>
        <taxon>Bifurcata</taxon>
        <taxon>Gekkota</taxon>
        <taxon>Sphaerodactylidae</taxon>
        <taxon>Sphaerodactylus</taxon>
    </lineage>
</organism>
<comment type="caution">
    <text evidence="1">The sequence shown here is derived from an EMBL/GenBank/DDBJ whole genome shotgun (WGS) entry which is preliminary data.</text>
</comment>
<evidence type="ECO:0000313" key="2">
    <source>
        <dbReference type="Proteomes" id="UP000827872"/>
    </source>
</evidence>
<accession>A0ACB8FML1</accession>
<dbReference type="Proteomes" id="UP000827872">
    <property type="component" value="Linkage Group LG06"/>
</dbReference>
<sequence>MSEDSELSKKEKIQMICGLLRQAPPNEFHHVFEDLRFLVMDDQLMRTEAAQECAFHNKKNFKAVNLLGGNSLVTHYNDLRGNRFFDPQRTFSFRYDHLSGRTDKFLLQGTMGDDAELWRSTLNGALKTYMKMHFPVGTCCVFRKALKSSSYFVVCIEGHQYQPSESFNGLWTSEWTFACTPPSTEVTGNYHLQIHYFRKANWQATVDKTVEKSVPLINRVQFATALAKFIEAEDNEFQIALEKNLQELSVDLWKTLRRRIPVTRTVIRWDKLLSEENTKTSIAHLNESEAMVICHEGYVSQFIVNSTETFASGSRLRNVQLDEEK</sequence>
<gene>
    <name evidence="1" type="ORF">K3G42_008258</name>
</gene>
<name>A0ACB8FML1_9SAUR</name>
<proteinExistence type="predicted"/>
<protein>
    <submittedName>
        <fullName evidence="1">Uncharacterized protein</fullName>
    </submittedName>
</protein>
<keyword evidence="2" id="KW-1185">Reference proteome</keyword>
<reference evidence="1" key="1">
    <citation type="submission" date="2021-08" db="EMBL/GenBank/DDBJ databases">
        <title>The first chromosome-level gecko genome reveals the dynamic sex chromosomes of Neotropical dwarf geckos (Sphaerodactylidae: Sphaerodactylus).</title>
        <authorList>
            <person name="Pinto B.J."/>
            <person name="Keating S.E."/>
            <person name="Gamble T."/>
        </authorList>
    </citation>
    <scope>NUCLEOTIDE SEQUENCE</scope>
    <source>
        <strain evidence="1">TG3544</strain>
    </source>
</reference>
<evidence type="ECO:0000313" key="1">
    <source>
        <dbReference type="EMBL" id="KAH8006559.1"/>
    </source>
</evidence>
<dbReference type="EMBL" id="CM037619">
    <property type="protein sequence ID" value="KAH8006559.1"/>
    <property type="molecule type" value="Genomic_DNA"/>
</dbReference>